<organism evidence="3">
    <name type="scientific">marine sediment metagenome</name>
    <dbReference type="NCBI Taxonomy" id="412755"/>
    <lineage>
        <taxon>unclassified sequences</taxon>
        <taxon>metagenomes</taxon>
        <taxon>ecological metagenomes</taxon>
    </lineage>
</organism>
<dbReference type="AlphaFoldDB" id="A0A0F8YZW4"/>
<dbReference type="GO" id="GO:0016757">
    <property type="term" value="F:glycosyltransferase activity"/>
    <property type="evidence" value="ECO:0007669"/>
    <property type="project" value="TreeGrafter"/>
</dbReference>
<accession>A0A0F8YZW4</accession>
<gene>
    <name evidence="3" type="ORF">LCGC14_3094480</name>
</gene>
<dbReference type="PANTHER" id="PTHR46401:SF2">
    <property type="entry name" value="GLYCOSYLTRANSFERASE WBBK-RELATED"/>
    <property type="match status" value="1"/>
</dbReference>
<dbReference type="EMBL" id="LAZR01066489">
    <property type="protein sequence ID" value="KKK53471.1"/>
    <property type="molecule type" value="Genomic_DNA"/>
</dbReference>
<proteinExistence type="predicted"/>
<dbReference type="Gene3D" id="3.40.50.2000">
    <property type="entry name" value="Glycogen Phosphorylase B"/>
    <property type="match status" value="1"/>
</dbReference>
<name>A0A0F8YZW4_9ZZZZ</name>
<dbReference type="InterPro" id="IPR028098">
    <property type="entry name" value="Glyco_trans_4-like_N"/>
</dbReference>
<evidence type="ECO:0000313" key="3">
    <source>
        <dbReference type="EMBL" id="KKK53471.1"/>
    </source>
</evidence>
<feature type="domain" description="Glycosyltransferase subfamily 4-like N-terminal" evidence="2">
    <location>
        <begin position="103"/>
        <end position="174"/>
    </location>
</feature>
<sequence length="219" mass="25930">MKKICIDTRMIESAGIGTYLKSILKNLKEKVLEKEKFKIFLIVNSKVKEKKLEDYKWLSKNFELIFLDAPIYSIKEQILLPFKIPKCDLFFSPHFNIPIFPIRAKKRLVTIHDVYHLVFFSKLKFLEKIYAKFFIRKAALQSDKVLTVSNFSKSEILKYTKAKPDKIEVIYNTLNPIFLNKTKITDLKKNKKKIDKYKIPKKYFLFVGSLKSHKNLLNL</sequence>
<protein>
    <recommendedName>
        <fullName evidence="2">Glycosyltransferase subfamily 4-like N-terminal domain-containing protein</fullName>
    </recommendedName>
</protein>
<comment type="caution">
    <text evidence="3">The sequence shown here is derived from an EMBL/GenBank/DDBJ whole genome shotgun (WGS) entry which is preliminary data.</text>
</comment>
<reference evidence="3" key="1">
    <citation type="journal article" date="2015" name="Nature">
        <title>Complex archaea that bridge the gap between prokaryotes and eukaryotes.</title>
        <authorList>
            <person name="Spang A."/>
            <person name="Saw J.H."/>
            <person name="Jorgensen S.L."/>
            <person name="Zaremba-Niedzwiedzka K."/>
            <person name="Martijn J."/>
            <person name="Lind A.E."/>
            <person name="van Eijk R."/>
            <person name="Schleper C."/>
            <person name="Guy L."/>
            <person name="Ettema T.J."/>
        </authorList>
    </citation>
    <scope>NUCLEOTIDE SEQUENCE</scope>
</reference>
<dbReference type="GO" id="GO:0009103">
    <property type="term" value="P:lipopolysaccharide biosynthetic process"/>
    <property type="evidence" value="ECO:0007669"/>
    <property type="project" value="TreeGrafter"/>
</dbReference>
<dbReference type="SUPFAM" id="SSF53756">
    <property type="entry name" value="UDP-Glycosyltransferase/glycogen phosphorylase"/>
    <property type="match status" value="1"/>
</dbReference>
<dbReference type="Pfam" id="PF13439">
    <property type="entry name" value="Glyco_transf_4"/>
    <property type="match status" value="1"/>
</dbReference>
<evidence type="ECO:0000256" key="1">
    <source>
        <dbReference type="ARBA" id="ARBA00022679"/>
    </source>
</evidence>
<keyword evidence="1" id="KW-0808">Transferase</keyword>
<feature type="non-terminal residue" evidence="3">
    <location>
        <position position="219"/>
    </location>
</feature>
<evidence type="ECO:0000259" key="2">
    <source>
        <dbReference type="Pfam" id="PF13439"/>
    </source>
</evidence>
<dbReference type="PANTHER" id="PTHR46401">
    <property type="entry name" value="GLYCOSYLTRANSFERASE WBBK-RELATED"/>
    <property type="match status" value="1"/>
</dbReference>